<comment type="caution">
    <text evidence="2">The sequence shown here is derived from an EMBL/GenBank/DDBJ whole genome shotgun (WGS) entry which is preliminary data.</text>
</comment>
<dbReference type="EMBL" id="AWSA01000001">
    <property type="protein sequence ID" value="EWT03660.1"/>
    <property type="molecule type" value="Genomic_DNA"/>
</dbReference>
<dbReference type="STRING" id="1386089.N865_09455"/>
<reference evidence="2 3" key="1">
    <citation type="submission" date="2013-08" db="EMBL/GenBank/DDBJ databases">
        <title>Intrasporangium oryzae NRRL B-24470.</title>
        <authorList>
            <person name="Liu H."/>
            <person name="Wang G."/>
        </authorList>
    </citation>
    <scope>NUCLEOTIDE SEQUENCE [LARGE SCALE GENOMIC DNA]</scope>
    <source>
        <strain evidence="2 3">NRRL B-24470</strain>
    </source>
</reference>
<dbReference type="AlphaFoldDB" id="W9GC75"/>
<dbReference type="InterPro" id="IPR021202">
    <property type="entry name" value="Rv3654c-like"/>
</dbReference>
<dbReference type="NCBIfam" id="TIGR03816">
    <property type="entry name" value="tadE_like_DECH"/>
    <property type="match status" value="1"/>
</dbReference>
<gene>
    <name evidence="2" type="ORF">N865_09455</name>
</gene>
<feature type="chain" id="PRO_5039162958" evidence="1">
    <location>
        <begin position="22"/>
        <end position="113"/>
    </location>
</feature>
<protein>
    <submittedName>
        <fullName evidence="2">Pilus assembly protein TadE</fullName>
    </submittedName>
</protein>
<name>W9GC75_9MICO</name>
<sequence>MLAIGAVALLVVLTAAGLSVAAAVEASHRARLAADLAALAGAEAVRPWLTGSGPRTGGCARADSVARANGAVLRRCTVHGTDIEVVVAVRVRGGAGQAVARAAAGPATPGRAR</sequence>
<proteinExistence type="predicted"/>
<organism evidence="2 3">
    <name type="scientific">Intrasporangium oryzae NRRL B-24470</name>
    <dbReference type="NCBI Taxonomy" id="1386089"/>
    <lineage>
        <taxon>Bacteria</taxon>
        <taxon>Bacillati</taxon>
        <taxon>Actinomycetota</taxon>
        <taxon>Actinomycetes</taxon>
        <taxon>Micrococcales</taxon>
        <taxon>Intrasporangiaceae</taxon>
        <taxon>Intrasporangium</taxon>
    </lineage>
</organism>
<evidence type="ECO:0000313" key="3">
    <source>
        <dbReference type="Proteomes" id="UP000019489"/>
    </source>
</evidence>
<evidence type="ECO:0000313" key="2">
    <source>
        <dbReference type="EMBL" id="EWT03660.1"/>
    </source>
</evidence>
<keyword evidence="1" id="KW-0732">Signal</keyword>
<accession>W9GC75</accession>
<keyword evidence="3" id="KW-1185">Reference proteome</keyword>
<evidence type="ECO:0000256" key="1">
    <source>
        <dbReference type="SAM" id="SignalP"/>
    </source>
</evidence>
<feature type="signal peptide" evidence="1">
    <location>
        <begin position="1"/>
        <end position="21"/>
    </location>
</feature>
<dbReference type="Proteomes" id="UP000019489">
    <property type="component" value="Unassembled WGS sequence"/>
</dbReference>